<dbReference type="CDD" id="cd10442">
    <property type="entry name" value="GIY-YIG_PLEs"/>
    <property type="match status" value="1"/>
</dbReference>
<dbReference type="PANTHER" id="PTHR21301">
    <property type="entry name" value="REVERSE TRANSCRIPTASE"/>
    <property type="match status" value="1"/>
</dbReference>
<feature type="domain" description="GIY-YIG" evidence="1">
    <location>
        <begin position="242"/>
        <end position="323"/>
    </location>
</feature>
<dbReference type="PROSITE" id="PS50164">
    <property type="entry name" value="GIY_YIG"/>
    <property type="match status" value="1"/>
</dbReference>
<gene>
    <name evidence="2" type="ORF">ALC62_12790</name>
</gene>
<sequence length="350" mass="41822">MRINILVIIYCVLYRGYVFKNLFLLTSYKPRKFVIKFIYYRYVDDVCLAVDSSDINLLLCKFNEFHPRLQFTVEIGGDRLEFLDVSMIKRDNRLIFDWFHKPTFSGRFLNFLSNHPLSQKRGTVFSLVDRAFFLSDISFHYKNFNFIINILLDNDYPLHFIFNTINQRLKYLLKNKFIVNDQPTNTQNNSKSVSWLTVPFVPCHTKKFKRFHNNDIRVSFRSPNKMSKYVKVQKDALSKDSRNNVVYKISCNDCDASYVGQTSRQLKTRISEHRNHIKRNTTTRSVITEHRLQHGHDFRWNEVEILDEESNYRKRIVSEMINIEKQKNSLNLQTDTENLHETYIPLINKI</sequence>
<dbReference type="EMBL" id="KQ978190">
    <property type="protein sequence ID" value="KYM96550.1"/>
    <property type="molecule type" value="Genomic_DNA"/>
</dbReference>
<dbReference type="Gene3D" id="3.40.1440.10">
    <property type="entry name" value="GIY-YIG endonuclease"/>
    <property type="match status" value="1"/>
</dbReference>
<organism evidence="2 3">
    <name type="scientific">Cyphomyrmex costatus</name>
    <dbReference type="NCBI Taxonomy" id="456900"/>
    <lineage>
        <taxon>Eukaryota</taxon>
        <taxon>Metazoa</taxon>
        <taxon>Ecdysozoa</taxon>
        <taxon>Arthropoda</taxon>
        <taxon>Hexapoda</taxon>
        <taxon>Insecta</taxon>
        <taxon>Pterygota</taxon>
        <taxon>Neoptera</taxon>
        <taxon>Endopterygota</taxon>
        <taxon>Hymenoptera</taxon>
        <taxon>Apocrita</taxon>
        <taxon>Aculeata</taxon>
        <taxon>Formicoidea</taxon>
        <taxon>Formicidae</taxon>
        <taxon>Myrmicinae</taxon>
        <taxon>Cyphomyrmex</taxon>
    </lineage>
</organism>
<keyword evidence="3" id="KW-1185">Reference proteome</keyword>
<dbReference type="InterPro" id="IPR058912">
    <property type="entry name" value="HTH_animal"/>
</dbReference>
<accession>A0A151IAL1</accession>
<proteinExistence type="predicted"/>
<reference evidence="2 3" key="1">
    <citation type="submission" date="2016-03" db="EMBL/GenBank/DDBJ databases">
        <title>Cyphomyrmex costatus WGS genome.</title>
        <authorList>
            <person name="Nygaard S."/>
            <person name="Hu H."/>
            <person name="Boomsma J."/>
            <person name="Zhang G."/>
        </authorList>
    </citation>
    <scope>NUCLEOTIDE SEQUENCE [LARGE SCALE GENOMIC DNA]</scope>
    <source>
        <strain evidence="2">MS0001</strain>
        <tissue evidence="2">Whole body</tissue>
    </source>
</reference>
<dbReference type="Pfam" id="PF01541">
    <property type="entry name" value="GIY-YIG"/>
    <property type="match status" value="1"/>
</dbReference>
<evidence type="ECO:0000313" key="3">
    <source>
        <dbReference type="Proteomes" id="UP000078542"/>
    </source>
</evidence>
<dbReference type="SUPFAM" id="SSF82771">
    <property type="entry name" value="GIY-YIG endonuclease"/>
    <property type="match status" value="1"/>
</dbReference>
<dbReference type="InterPro" id="IPR035901">
    <property type="entry name" value="GIY-YIG_endonuc_sf"/>
</dbReference>
<dbReference type="Proteomes" id="UP000078542">
    <property type="component" value="Unassembled WGS sequence"/>
</dbReference>
<protein>
    <recommendedName>
        <fullName evidence="1">GIY-YIG domain-containing protein</fullName>
    </recommendedName>
</protein>
<dbReference type="Pfam" id="PF26215">
    <property type="entry name" value="HTH_animal"/>
    <property type="match status" value="1"/>
</dbReference>
<name>A0A151IAL1_9HYME</name>
<evidence type="ECO:0000259" key="1">
    <source>
        <dbReference type="PROSITE" id="PS50164"/>
    </source>
</evidence>
<dbReference type="PANTHER" id="PTHR21301:SF10">
    <property type="entry name" value="REVERSE TRANSCRIPTASE DOMAIN-CONTAINING PROTEIN"/>
    <property type="match status" value="1"/>
</dbReference>
<dbReference type="InterPro" id="IPR000305">
    <property type="entry name" value="GIY-YIG_endonuc"/>
</dbReference>
<dbReference type="AlphaFoldDB" id="A0A151IAL1"/>
<evidence type="ECO:0000313" key="2">
    <source>
        <dbReference type="EMBL" id="KYM96550.1"/>
    </source>
</evidence>